<dbReference type="InterPro" id="IPR039910">
    <property type="entry name" value="D15-like"/>
</dbReference>
<feature type="chain" id="PRO_5045914192" description="Translocation and assembly module subunit TamA" evidence="11">
    <location>
        <begin position="25"/>
        <end position="575"/>
    </location>
</feature>
<dbReference type="InterPro" id="IPR035243">
    <property type="entry name" value="TamA_POTRA_Dom_1"/>
</dbReference>
<comment type="subunit">
    <text evidence="10">Interacts with TamB to form the translocation and assembly module (TAM).</text>
</comment>
<keyword evidence="5" id="KW-0812">Transmembrane</keyword>
<keyword evidence="4" id="KW-1134">Transmembrane beta strand</keyword>
<comment type="similarity">
    <text evidence="2">Belongs to the TamA family.</text>
</comment>
<evidence type="ECO:0000256" key="2">
    <source>
        <dbReference type="ARBA" id="ARBA00010248"/>
    </source>
</evidence>
<accession>A0ABS5PVS9</accession>
<evidence type="ECO:0000313" key="16">
    <source>
        <dbReference type="Proteomes" id="UP001196601"/>
    </source>
</evidence>
<dbReference type="PANTHER" id="PTHR12815:SF47">
    <property type="entry name" value="TRANSLOCATION AND ASSEMBLY MODULE SUBUNIT TAMA"/>
    <property type="match status" value="1"/>
</dbReference>
<gene>
    <name evidence="15" type="ORF">I0D00_01490</name>
</gene>
<reference evidence="15 16" key="1">
    <citation type="journal article" date="2021" name="Syst. Appl. Microbiol.">
        <title>Pseudomonas lalucatii sp. nov. isolated from Vallgornera, a karstic cave in Mallorca, Western Mediterranean.</title>
        <authorList>
            <person name="Busquets A."/>
            <person name="Mulet M."/>
            <person name="Gomila M."/>
            <person name="Garcia-Valdes E."/>
        </authorList>
    </citation>
    <scope>NUCLEOTIDE SEQUENCE [LARGE SCALE GENOMIC DNA]</scope>
    <source>
        <strain evidence="15 16">R1b54</strain>
    </source>
</reference>
<dbReference type="Gene3D" id="2.40.160.50">
    <property type="entry name" value="membrane protein fhac: a member of the omp85/tpsb transporter family"/>
    <property type="match status" value="1"/>
</dbReference>
<dbReference type="InterPro" id="IPR010827">
    <property type="entry name" value="BamA/TamA_POTRA"/>
</dbReference>
<evidence type="ECO:0000256" key="10">
    <source>
        <dbReference type="ARBA" id="ARBA00093548"/>
    </source>
</evidence>
<protein>
    <recommendedName>
        <fullName evidence="3">Translocation and assembly module subunit TamA</fullName>
    </recommendedName>
    <alternativeName>
        <fullName evidence="9">Autotransporter assembly factor TamA</fullName>
    </alternativeName>
</protein>
<dbReference type="Proteomes" id="UP001196601">
    <property type="component" value="Unassembled WGS sequence"/>
</dbReference>
<evidence type="ECO:0000259" key="12">
    <source>
        <dbReference type="Pfam" id="PF01103"/>
    </source>
</evidence>
<dbReference type="Pfam" id="PF17243">
    <property type="entry name" value="POTRA_TamA_1"/>
    <property type="match status" value="1"/>
</dbReference>
<feature type="domain" description="Bacterial surface antigen (D15)" evidence="12">
    <location>
        <begin position="283"/>
        <end position="572"/>
    </location>
</feature>
<name>A0ABS5PVS9_9PSED</name>
<keyword evidence="8" id="KW-0998">Cell outer membrane</keyword>
<keyword evidence="16" id="KW-1185">Reference proteome</keyword>
<evidence type="ECO:0000256" key="5">
    <source>
        <dbReference type="ARBA" id="ARBA00022692"/>
    </source>
</evidence>
<dbReference type="Pfam" id="PF01103">
    <property type="entry name" value="Omp85"/>
    <property type="match status" value="1"/>
</dbReference>
<evidence type="ECO:0000256" key="4">
    <source>
        <dbReference type="ARBA" id="ARBA00022452"/>
    </source>
</evidence>
<evidence type="ECO:0000256" key="11">
    <source>
        <dbReference type="SAM" id="SignalP"/>
    </source>
</evidence>
<evidence type="ECO:0000256" key="3">
    <source>
        <dbReference type="ARBA" id="ARBA00015419"/>
    </source>
</evidence>
<dbReference type="RefSeq" id="WP_213637994.1">
    <property type="nucleotide sequence ID" value="NZ_JADPMV010000001.1"/>
</dbReference>
<organism evidence="15 16">
    <name type="scientific">Pseudomonas lalucatii</name>
    <dbReference type="NCBI Taxonomy" id="1424203"/>
    <lineage>
        <taxon>Bacteria</taxon>
        <taxon>Pseudomonadati</taxon>
        <taxon>Pseudomonadota</taxon>
        <taxon>Gammaproteobacteria</taxon>
        <taxon>Pseudomonadales</taxon>
        <taxon>Pseudomonadaceae</taxon>
        <taxon>Pseudomonas</taxon>
    </lineage>
</organism>
<evidence type="ECO:0000313" key="15">
    <source>
        <dbReference type="EMBL" id="MBS7660625.1"/>
    </source>
</evidence>
<comment type="subcellular location">
    <subcellularLocation>
        <location evidence="1">Cell outer membrane</location>
    </subcellularLocation>
</comment>
<feature type="signal peptide" evidence="11">
    <location>
        <begin position="1"/>
        <end position="24"/>
    </location>
</feature>
<dbReference type="InterPro" id="IPR000184">
    <property type="entry name" value="Bac_surfAg_D15"/>
</dbReference>
<dbReference type="Pfam" id="PF07244">
    <property type="entry name" value="POTRA"/>
    <property type="match status" value="1"/>
</dbReference>
<keyword evidence="6 11" id="KW-0732">Signal</keyword>
<dbReference type="PANTHER" id="PTHR12815">
    <property type="entry name" value="SORTING AND ASSEMBLY MACHINERY SAMM50 PROTEIN FAMILY MEMBER"/>
    <property type="match status" value="1"/>
</dbReference>
<comment type="caution">
    <text evidence="15">The sequence shown here is derived from an EMBL/GenBank/DDBJ whole genome shotgun (WGS) entry which is preliminary data.</text>
</comment>
<evidence type="ECO:0000259" key="13">
    <source>
        <dbReference type="Pfam" id="PF07244"/>
    </source>
</evidence>
<evidence type="ECO:0000256" key="8">
    <source>
        <dbReference type="ARBA" id="ARBA00023237"/>
    </source>
</evidence>
<proteinExistence type="inferred from homology"/>
<evidence type="ECO:0000256" key="6">
    <source>
        <dbReference type="ARBA" id="ARBA00022729"/>
    </source>
</evidence>
<feature type="domain" description="TamA POTRA" evidence="14">
    <location>
        <begin position="27"/>
        <end position="99"/>
    </location>
</feature>
<feature type="domain" description="POTRA" evidence="13">
    <location>
        <begin position="188"/>
        <end position="248"/>
    </location>
</feature>
<evidence type="ECO:0000259" key="14">
    <source>
        <dbReference type="Pfam" id="PF17243"/>
    </source>
</evidence>
<sequence length="575" mass="63345">MTTLTRLGAALALLLLSASILAEARLEVRVQPANKALKSNIEGHIGSLGERDPESLQRFRRVAESQARKAAQALGYYQARITSEVVAGEPHRLIIGVDPGEPVRLREVILRVEGPAERLEAFRLPREAQLRSGAVLNHGRYDAAKRHIQNQASRYGFFSGRFSRQRLRIDPDAGVADVELVYASGPRYRLGAVSFSGDAPFDQELLGRMVPFAADSPYDSELIAELYQAMRSSGYFESVRVDANPATAEAEAIPVEVQLQVRKPRSLGLGLGVSTDVGVRGRANWTRHWANPQGHSYGVEMELSQPRQNVGLWYDVPLDPPLTDKLRYAGGYQYEELADTDSLSRLLTLGPEWHSRLAGGWQRVLSLKWQHEEYRLGDDSGLSTLLMPGVSFAYLHSDNQLDPNRGYRLQFDLAGAKQGLLADADVLHATVLLKGLTTLGQRHRLLGRVQLGATESSGFKAVPPSLRFFAGGDQSVRGYDYQSLAPENAQGDKIGGRYLFAASAEYQYGLTERWRLATFIDQGNSFNALELPSLKSAVGLGLRWVSPVGPLRLDLAHPLDDQGGVRLHFSMGPEL</sequence>
<evidence type="ECO:0000256" key="9">
    <source>
        <dbReference type="ARBA" id="ARBA00033063"/>
    </source>
</evidence>
<evidence type="ECO:0000256" key="7">
    <source>
        <dbReference type="ARBA" id="ARBA00023136"/>
    </source>
</evidence>
<dbReference type="Gene3D" id="3.10.20.310">
    <property type="entry name" value="membrane protein fhac"/>
    <property type="match status" value="3"/>
</dbReference>
<keyword evidence="7" id="KW-0472">Membrane</keyword>
<dbReference type="EMBL" id="JADPMV010000001">
    <property type="protein sequence ID" value="MBS7660625.1"/>
    <property type="molecule type" value="Genomic_DNA"/>
</dbReference>
<evidence type="ECO:0000256" key="1">
    <source>
        <dbReference type="ARBA" id="ARBA00004442"/>
    </source>
</evidence>